<dbReference type="EMBL" id="JBHTCF010000010">
    <property type="protein sequence ID" value="MFC7307077.1"/>
    <property type="molecule type" value="Genomic_DNA"/>
</dbReference>
<keyword evidence="4" id="KW-1185">Reference proteome</keyword>
<gene>
    <name evidence="3" type="ORF">ACFQVC_22965</name>
</gene>
<dbReference type="Proteomes" id="UP001596523">
    <property type="component" value="Unassembled WGS sequence"/>
</dbReference>
<proteinExistence type="predicted"/>
<evidence type="ECO:0000259" key="2">
    <source>
        <dbReference type="Pfam" id="PF01614"/>
    </source>
</evidence>
<feature type="domain" description="IclR-ED" evidence="2">
    <location>
        <begin position="381"/>
        <end position="517"/>
    </location>
</feature>
<reference evidence="4" key="1">
    <citation type="journal article" date="2019" name="Int. J. Syst. Evol. Microbiol.">
        <title>The Global Catalogue of Microorganisms (GCM) 10K type strain sequencing project: providing services to taxonomists for standard genome sequencing and annotation.</title>
        <authorList>
            <consortium name="The Broad Institute Genomics Platform"/>
            <consortium name="The Broad Institute Genome Sequencing Center for Infectious Disease"/>
            <person name="Wu L."/>
            <person name="Ma J."/>
        </authorList>
    </citation>
    <scope>NUCLEOTIDE SEQUENCE [LARGE SCALE GENOMIC DNA]</scope>
    <source>
        <strain evidence="4">SYNS20</strain>
    </source>
</reference>
<feature type="region of interest" description="Disordered" evidence="1">
    <location>
        <begin position="175"/>
        <end position="257"/>
    </location>
</feature>
<dbReference type="PANTHER" id="PTHR30136">
    <property type="entry name" value="HELIX-TURN-HELIX TRANSCRIPTIONAL REGULATOR, ICLR FAMILY"/>
    <property type="match status" value="1"/>
</dbReference>
<dbReference type="InterPro" id="IPR036390">
    <property type="entry name" value="WH_DNA-bd_sf"/>
</dbReference>
<dbReference type="Pfam" id="PF01614">
    <property type="entry name" value="IclR_C"/>
    <property type="match status" value="1"/>
</dbReference>
<dbReference type="InterPro" id="IPR029016">
    <property type="entry name" value="GAF-like_dom_sf"/>
</dbReference>
<dbReference type="PANTHER" id="PTHR30136:SF24">
    <property type="entry name" value="HTH-TYPE TRANSCRIPTIONAL REPRESSOR ALLR"/>
    <property type="match status" value="1"/>
</dbReference>
<evidence type="ECO:0000313" key="4">
    <source>
        <dbReference type="Proteomes" id="UP001596523"/>
    </source>
</evidence>
<name>A0ABW2JMS1_9ACTN</name>
<sequence length="570" mass="61512">MKGVSCFNKDSGDRQAPLLPAGLVELMSTLTGPADFWDRPDGDFGMPAESVEPDRAARQRANSLYRLGSRALGRGDLHDAVSWLGDAVSAGHPGALFRLAVVALRAGEDWEQDAWFLVAEAARLGHGDAARLVRALGHRRPDAESEVARAEDGEYFDEARQLLGVSEEMLVAQAPEDPSKEPGGLGAAVHQVPPGAGASTEAGPSRLFLVTAPPLPPLSSAARPDSAVRPDSADRQDGTDDRSRPTAAAPDRVPVLQLPDLRAADVPRTALAGDPRRALGEEPWWSANALRPAVLNNMARNLPARTTTPHSWQAAQRARDLVHLINGADGIDTRTLAHRTRLSMNTTTRFLDWLRDQHLITTVGGAHHPGPLMRLTTQPNRELLRQTLADLRDNLDAAVYLSSYTDGEIHIHEAAYSHTAPAVDEWAPFTDTGHASAVGKCLLAQLDFDSRMAHLSRYPSVQLTERTITNPRDLLEELDGHGPHAAQFDLLEYSRKEVCVAYSLGLPGRASGIALSLPAQQYGRLITAARSLSKRATGILLAHLIADDTAAHSARPGRDDMAPEPRRALP</sequence>
<accession>A0ABW2JMS1</accession>
<dbReference type="InterPro" id="IPR014757">
    <property type="entry name" value="Tscrpt_reg_IclR_C"/>
</dbReference>
<dbReference type="InterPro" id="IPR050707">
    <property type="entry name" value="HTH_MetabolicPath_Reg"/>
</dbReference>
<dbReference type="SUPFAM" id="SSF55781">
    <property type="entry name" value="GAF domain-like"/>
    <property type="match status" value="1"/>
</dbReference>
<dbReference type="Gene3D" id="1.25.40.10">
    <property type="entry name" value="Tetratricopeptide repeat domain"/>
    <property type="match status" value="1"/>
</dbReference>
<dbReference type="RefSeq" id="WP_381833372.1">
    <property type="nucleotide sequence ID" value="NZ_JBHTCF010000010.1"/>
</dbReference>
<dbReference type="SUPFAM" id="SSF46785">
    <property type="entry name" value="Winged helix' DNA-binding domain"/>
    <property type="match status" value="1"/>
</dbReference>
<feature type="compositionally biased region" description="Basic and acidic residues" evidence="1">
    <location>
        <begin position="226"/>
        <end position="244"/>
    </location>
</feature>
<dbReference type="InterPro" id="IPR011990">
    <property type="entry name" value="TPR-like_helical_dom_sf"/>
</dbReference>
<comment type="caution">
    <text evidence="3">The sequence shown here is derived from an EMBL/GenBank/DDBJ whole genome shotgun (WGS) entry which is preliminary data.</text>
</comment>
<evidence type="ECO:0000256" key="1">
    <source>
        <dbReference type="SAM" id="MobiDB-lite"/>
    </source>
</evidence>
<dbReference type="Gene3D" id="3.30.450.40">
    <property type="match status" value="1"/>
</dbReference>
<evidence type="ECO:0000313" key="3">
    <source>
        <dbReference type="EMBL" id="MFC7307077.1"/>
    </source>
</evidence>
<protein>
    <submittedName>
        <fullName evidence="3">IclR family transcriptional regulator C-terminal domain-containing protein</fullName>
    </submittedName>
</protein>
<organism evidence="3 4">
    <name type="scientific">Streptomyces monticola</name>
    <dbReference type="NCBI Taxonomy" id="2666263"/>
    <lineage>
        <taxon>Bacteria</taxon>
        <taxon>Bacillati</taxon>
        <taxon>Actinomycetota</taxon>
        <taxon>Actinomycetes</taxon>
        <taxon>Kitasatosporales</taxon>
        <taxon>Streptomycetaceae</taxon>
        <taxon>Streptomyces</taxon>
    </lineage>
</organism>